<dbReference type="InterPro" id="IPR015422">
    <property type="entry name" value="PyrdxlP-dep_Trfase_small"/>
</dbReference>
<feature type="domain" description="Aminotransferase class I/classII large" evidence="10">
    <location>
        <begin position="32"/>
        <end position="357"/>
    </location>
</feature>
<dbReference type="InterPro" id="IPR005861">
    <property type="entry name" value="HisP_aminotrans"/>
</dbReference>
<evidence type="ECO:0000256" key="8">
    <source>
        <dbReference type="ARBA" id="ARBA00047481"/>
    </source>
</evidence>
<keyword evidence="12" id="KW-1185">Reference proteome</keyword>
<proteinExistence type="inferred from homology"/>
<evidence type="ECO:0000256" key="3">
    <source>
        <dbReference type="ARBA" id="ARBA00007970"/>
    </source>
</evidence>
<dbReference type="InterPro" id="IPR015424">
    <property type="entry name" value="PyrdxlP-dep_Trfase"/>
</dbReference>
<comment type="similarity">
    <text evidence="3 9">Belongs to the class-II pyridoxal-phosphate-dependent aminotransferase family. Histidinol-phosphate aminotransferase subfamily.</text>
</comment>
<evidence type="ECO:0000259" key="10">
    <source>
        <dbReference type="Pfam" id="PF00155"/>
    </source>
</evidence>
<accession>A0A5K7YFM1</accession>
<evidence type="ECO:0000256" key="5">
    <source>
        <dbReference type="ARBA" id="ARBA00022576"/>
    </source>
</evidence>
<sequence>MKLTIPDYIQSIDPYVPGKPLEALEREYGISDSVKLASNENPLGPSPKAVAAIRDSLATLHRYPDGAGHRLIRKIADVNGVSPSNVVIGNGSDDIIALLVRALVRPGDRVIVPRPSFLMYDITATAAGATVDDVPLRAMAMDLDAMAGRVCADTRLVFVCNPNNPTGTVVSRSDFQRFMDRLPEDVVVVVDEAYIEFARNGDCLKTGQPADLNRPLVTLRTFSKAYGLAGLRVGYGIMPAALAEVLNRVRQPFNVNAVAQAAAAAALDDRDFLEQTVSLVHRGLDDMYAALDRLGLHYFKSEANFFLIDVGRSAEAVFEKMLRQGVIVRSMHAYGFPTFIRINVGLESENRRFVRALESVLQE</sequence>
<keyword evidence="7 9" id="KW-0663">Pyridoxal phosphate</keyword>
<dbReference type="InterPro" id="IPR050106">
    <property type="entry name" value="HistidinolP_aminotransfase"/>
</dbReference>
<dbReference type="PANTHER" id="PTHR43643:SF3">
    <property type="entry name" value="HISTIDINOL-PHOSPHATE AMINOTRANSFERASE"/>
    <property type="match status" value="1"/>
</dbReference>
<dbReference type="EMBL" id="AP021874">
    <property type="protein sequence ID" value="BBO66559.1"/>
    <property type="molecule type" value="Genomic_DNA"/>
</dbReference>
<dbReference type="CDD" id="cd00609">
    <property type="entry name" value="AAT_like"/>
    <property type="match status" value="1"/>
</dbReference>
<dbReference type="InterPro" id="IPR004839">
    <property type="entry name" value="Aminotransferase_I/II_large"/>
</dbReference>
<dbReference type="GO" id="GO:0000105">
    <property type="term" value="P:L-histidine biosynthetic process"/>
    <property type="evidence" value="ECO:0007669"/>
    <property type="project" value="UniProtKB-UniRule"/>
</dbReference>
<protein>
    <recommendedName>
        <fullName evidence="9">Histidinol-phosphate aminotransferase</fullName>
        <ecNumber evidence="9">2.6.1.9</ecNumber>
    </recommendedName>
    <alternativeName>
        <fullName evidence="9">Imidazole acetol-phosphate transaminase</fullName>
    </alternativeName>
</protein>
<evidence type="ECO:0000256" key="2">
    <source>
        <dbReference type="ARBA" id="ARBA00005011"/>
    </source>
</evidence>
<reference evidence="11 12" key="1">
    <citation type="submission" date="2019-11" db="EMBL/GenBank/DDBJ databases">
        <title>Comparative genomics of hydrocarbon-degrading Desulfosarcina strains.</title>
        <authorList>
            <person name="Watanabe M."/>
            <person name="Kojima H."/>
            <person name="Fukui M."/>
        </authorList>
    </citation>
    <scope>NUCLEOTIDE SEQUENCE [LARGE SCALE GENOMIC DNA]</scope>
    <source>
        <strain evidence="11 12">PL12</strain>
    </source>
</reference>
<comment type="subunit">
    <text evidence="4 9">Homodimer.</text>
</comment>
<dbReference type="InterPro" id="IPR001917">
    <property type="entry name" value="Aminotrans_II_pyridoxalP_BS"/>
</dbReference>
<dbReference type="SUPFAM" id="SSF53383">
    <property type="entry name" value="PLP-dependent transferases"/>
    <property type="match status" value="1"/>
</dbReference>
<dbReference type="RefSeq" id="WP_155314911.1">
    <property type="nucleotide sequence ID" value="NZ_AP021874.1"/>
</dbReference>
<comment type="catalytic activity">
    <reaction evidence="8 9">
        <text>L-histidinol phosphate + 2-oxoglutarate = 3-(imidazol-4-yl)-2-oxopropyl phosphate + L-glutamate</text>
        <dbReference type="Rhea" id="RHEA:23744"/>
        <dbReference type="ChEBI" id="CHEBI:16810"/>
        <dbReference type="ChEBI" id="CHEBI:29985"/>
        <dbReference type="ChEBI" id="CHEBI:57766"/>
        <dbReference type="ChEBI" id="CHEBI:57980"/>
        <dbReference type="EC" id="2.6.1.9"/>
    </reaction>
</comment>
<dbReference type="GO" id="GO:0004400">
    <property type="term" value="F:histidinol-phosphate transaminase activity"/>
    <property type="evidence" value="ECO:0007669"/>
    <property type="project" value="UniProtKB-UniRule"/>
</dbReference>
<dbReference type="PANTHER" id="PTHR43643">
    <property type="entry name" value="HISTIDINOL-PHOSPHATE AMINOTRANSFERASE 2"/>
    <property type="match status" value="1"/>
</dbReference>
<comment type="cofactor">
    <cofactor evidence="1 9">
        <name>pyridoxal 5'-phosphate</name>
        <dbReference type="ChEBI" id="CHEBI:597326"/>
    </cofactor>
</comment>
<evidence type="ECO:0000313" key="12">
    <source>
        <dbReference type="Proteomes" id="UP000427906"/>
    </source>
</evidence>
<dbReference type="Pfam" id="PF00155">
    <property type="entry name" value="Aminotran_1_2"/>
    <property type="match status" value="1"/>
</dbReference>
<organism evidence="11 12">
    <name type="scientific">Desulfosarcina alkanivorans</name>
    <dbReference type="NCBI Taxonomy" id="571177"/>
    <lineage>
        <taxon>Bacteria</taxon>
        <taxon>Pseudomonadati</taxon>
        <taxon>Thermodesulfobacteriota</taxon>
        <taxon>Desulfobacteria</taxon>
        <taxon>Desulfobacterales</taxon>
        <taxon>Desulfosarcinaceae</taxon>
        <taxon>Desulfosarcina</taxon>
    </lineage>
</organism>
<dbReference type="EC" id="2.6.1.9" evidence="9"/>
<dbReference type="OrthoDB" id="9813612at2"/>
<dbReference type="Gene3D" id="3.40.640.10">
    <property type="entry name" value="Type I PLP-dependent aspartate aminotransferase-like (Major domain)"/>
    <property type="match status" value="1"/>
</dbReference>
<dbReference type="PROSITE" id="PS00599">
    <property type="entry name" value="AA_TRANSFER_CLASS_2"/>
    <property type="match status" value="1"/>
</dbReference>
<evidence type="ECO:0000256" key="6">
    <source>
        <dbReference type="ARBA" id="ARBA00022679"/>
    </source>
</evidence>
<dbReference type="AlphaFoldDB" id="A0A5K7YFM1"/>
<keyword evidence="5 9" id="KW-0032">Aminotransferase</keyword>
<evidence type="ECO:0000256" key="1">
    <source>
        <dbReference type="ARBA" id="ARBA00001933"/>
    </source>
</evidence>
<dbReference type="Gene3D" id="3.90.1150.10">
    <property type="entry name" value="Aspartate Aminotransferase, domain 1"/>
    <property type="match status" value="1"/>
</dbReference>
<dbReference type="GO" id="GO:0030170">
    <property type="term" value="F:pyridoxal phosphate binding"/>
    <property type="evidence" value="ECO:0007669"/>
    <property type="project" value="InterPro"/>
</dbReference>
<dbReference type="NCBIfam" id="TIGR01141">
    <property type="entry name" value="hisC"/>
    <property type="match status" value="1"/>
</dbReference>
<name>A0A5K7YFM1_9BACT</name>
<dbReference type="Proteomes" id="UP000427906">
    <property type="component" value="Chromosome"/>
</dbReference>
<keyword evidence="6 9" id="KW-0808">Transferase</keyword>
<evidence type="ECO:0000313" key="11">
    <source>
        <dbReference type="EMBL" id="BBO66559.1"/>
    </source>
</evidence>
<evidence type="ECO:0000256" key="4">
    <source>
        <dbReference type="ARBA" id="ARBA00011738"/>
    </source>
</evidence>
<keyword evidence="9" id="KW-0368">Histidine biosynthesis</keyword>
<evidence type="ECO:0000256" key="9">
    <source>
        <dbReference type="HAMAP-Rule" id="MF_01023"/>
    </source>
</evidence>
<feature type="modified residue" description="N6-(pyridoxal phosphate)lysine" evidence="9">
    <location>
        <position position="224"/>
    </location>
</feature>
<evidence type="ECO:0000256" key="7">
    <source>
        <dbReference type="ARBA" id="ARBA00022898"/>
    </source>
</evidence>
<comment type="pathway">
    <text evidence="2 9">Amino-acid biosynthesis; L-histidine biosynthesis; L-histidine from 5-phospho-alpha-D-ribose 1-diphosphate: step 7/9.</text>
</comment>
<dbReference type="InterPro" id="IPR015421">
    <property type="entry name" value="PyrdxlP-dep_Trfase_major"/>
</dbReference>
<dbReference type="UniPathway" id="UPA00031">
    <property type="reaction ID" value="UER00012"/>
</dbReference>
<gene>
    <name evidence="11" type="primary">hisC2</name>
    <name evidence="9" type="synonym">hisC</name>
    <name evidence="11" type="ORF">DSCA_04890</name>
</gene>
<dbReference type="KEGG" id="dalk:DSCA_04890"/>
<dbReference type="HAMAP" id="MF_01023">
    <property type="entry name" value="HisC_aminotrans_2"/>
    <property type="match status" value="1"/>
</dbReference>
<keyword evidence="9" id="KW-0028">Amino-acid biosynthesis</keyword>